<keyword evidence="2" id="KW-1185">Reference proteome</keyword>
<gene>
    <name evidence="1" type="ORF">CLV40_11347</name>
</gene>
<proteinExistence type="predicted"/>
<sequence length="119" mass="12441">MWLLSGAVVVVLAAVVTLVLVLTRAPDTSTPKGAAEAIVEAFGDKDKQALAAVSCPGAAHPLELPAPSPMVGADLGDVRLASPDEAVADVTIRFTDSSRQTQMGLARENDRWCLTWFGP</sequence>
<evidence type="ECO:0008006" key="3">
    <source>
        <dbReference type="Google" id="ProtNLM"/>
    </source>
</evidence>
<dbReference type="Proteomes" id="UP000239203">
    <property type="component" value="Unassembled WGS sequence"/>
</dbReference>
<name>A0A2S6GK32_9PSEU</name>
<evidence type="ECO:0000313" key="1">
    <source>
        <dbReference type="EMBL" id="PPK65563.1"/>
    </source>
</evidence>
<protein>
    <recommendedName>
        <fullName evidence="3">Lumazine-binding protein</fullName>
    </recommendedName>
</protein>
<evidence type="ECO:0000313" key="2">
    <source>
        <dbReference type="Proteomes" id="UP000239203"/>
    </source>
</evidence>
<comment type="caution">
    <text evidence="1">The sequence shown here is derived from an EMBL/GenBank/DDBJ whole genome shotgun (WGS) entry which is preliminary data.</text>
</comment>
<organism evidence="1 2">
    <name type="scientific">Actinokineospora auranticolor</name>
    <dbReference type="NCBI Taxonomy" id="155976"/>
    <lineage>
        <taxon>Bacteria</taxon>
        <taxon>Bacillati</taxon>
        <taxon>Actinomycetota</taxon>
        <taxon>Actinomycetes</taxon>
        <taxon>Pseudonocardiales</taxon>
        <taxon>Pseudonocardiaceae</taxon>
        <taxon>Actinokineospora</taxon>
    </lineage>
</organism>
<dbReference type="EMBL" id="PTIX01000013">
    <property type="protein sequence ID" value="PPK65563.1"/>
    <property type="molecule type" value="Genomic_DNA"/>
</dbReference>
<reference evidence="1 2" key="1">
    <citation type="submission" date="2018-02" db="EMBL/GenBank/DDBJ databases">
        <title>Genomic Encyclopedia of Archaeal and Bacterial Type Strains, Phase II (KMG-II): from individual species to whole genera.</title>
        <authorList>
            <person name="Goeker M."/>
        </authorList>
    </citation>
    <scope>NUCLEOTIDE SEQUENCE [LARGE SCALE GENOMIC DNA]</scope>
    <source>
        <strain evidence="1 2">YU 961-1</strain>
    </source>
</reference>
<dbReference type="AlphaFoldDB" id="A0A2S6GK32"/>
<accession>A0A2S6GK32</accession>